<proteinExistence type="predicted"/>
<accession>A0A6B0SZS9</accession>
<dbReference type="InterPro" id="IPR011330">
    <property type="entry name" value="Glyco_hydro/deAcase_b/a-brl"/>
</dbReference>
<name>A0A6B0SZS9_9EURY</name>
<dbReference type="AlphaFoldDB" id="A0A6B0SZS9"/>
<dbReference type="Pfam" id="PF10096">
    <property type="entry name" value="DUF2334"/>
    <property type="match status" value="1"/>
</dbReference>
<dbReference type="GO" id="GO:0005975">
    <property type="term" value="P:carbohydrate metabolic process"/>
    <property type="evidence" value="ECO:0007669"/>
    <property type="project" value="InterPro"/>
</dbReference>
<keyword evidence="2" id="KW-1185">Reference proteome</keyword>
<organism evidence="1 2">
    <name type="scientific">Halobaculum saliterrae</name>
    <dbReference type="NCBI Taxonomy" id="2073113"/>
    <lineage>
        <taxon>Archaea</taxon>
        <taxon>Methanobacteriati</taxon>
        <taxon>Methanobacteriota</taxon>
        <taxon>Stenosarchaea group</taxon>
        <taxon>Halobacteria</taxon>
        <taxon>Halobacteriales</taxon>
        <taxon>Haloferacaceae</taxon>
        <taxon>Halobaculum</taxon>
    </lineage>
</organism>
<dbReference type="Gene3D" id="3.20.20.370">
    <property type="entry name" value="Glycoside hydrolase/deacetylase"/>
    <property type="match status" value="1"/>
</dbReference>
<sequence length="320" mass="36398">MSKPGVFIVSLDTELAWGRFDMIDVETERSAFENTPAVIEDLVRLFDRHEISATWALVAHLLRDCEGSHEEPEPAFEWIDWMSALPCRSKVSRDLWYAPEILETIRNATVDHDIGLHGYTHMILGANGCFDDVAAAEIDTALDIAAAEGIDPDSFIYPRNEIGHQKLLADRGFEVYRGLDQRWFEHENVPKVVKPGIRFLEELTQLTPPTVTPSKRRGLVKIPGSQVFRPYHNGWQYTPCHSQRTRAKKGLRRAAETGEIFHLWFHPCNLASDRDMLLAELDAILGTAAELRDEGELEVMSMSDVATAYREGRWQRGDNR</sequence>
<dbReference type="InterPro" id="IPR018763">
    <property type="entry name" value="DUF2334"/>
</dbReference>
<gene>
    <name evidence="1" type="ORF">GRX01_10955</name>
</gene>
<evidence type="ECO:0000313" key="1">
    <source>
        <dbReference type="EMBL" id="MXR41852.1"/>
    </source>
</evidence>
<dbReference type="SUPFAM" id="SSF88713">
    <property type="entry name" value="Glycoside hydrolase/deacetylase"/>
    <property type="match status" value="1"/>
</dbReference>
<dbReference type="RefSeq" id="WP_159667021.1">
    <property type="nucleotide sequence ID" value="NZ_WUUS01000006.1"/>
</dbReference>
<protein>
    <submittedName>
        <fullName evidence="1">DUF2334 domain-containing protein</fullName>
    </submittedName>
</protein>
<dbReference type="Proteomes" id="UP000437065">
    <property type="component" value="Unassembled WGS sequence"/>
</dbReference>
<evidence type="ECO:0000313" key="2">
    <source>
        <dbReference type="Proteomes" id="UP000437065"/>
    </source>
</evidence>
<reference evidence="1 2" key="1">
    <citation type="submission" date="2019-12" db="EMBL/GenBank/DDBJ databases">
        <title>Isolation and characterization of three novel carbon monoxide-oxidizing members of Halobacteria from salione crusts and soils.</title>
        <authorList>
            <person name="Myers M.R."/>
            <person name="King G.M."/>
        </authorList>
    </citation>
    <scope>NUCLEOTIDE SEQUENCE [LARGE SCALE GENOMIC DNA]</scope>
    <source>
        <strain evidence="1 2">WSA2</strain>
    </source>
</reference>
<dbReference type="OrthoDB" id="10436at2157"/>
<comment type="caution">
    <text evidence="1">The sequence shown here is derived from an EMBL/GenBank/DDBJ whole genome shotgun (WGS) entry which is preliminary data.</text>
</comment>
<dbReference type="EMBL" id="WUUS01000006">
    <property type="protein sequence ID" value="MXR41852.1"/>
    <property type="molecule type" value="Genomic_DNA"/>
</dbReference>